<feature type="transmembrane region" description="Helical" evidence="1">
    <location>
        <begin position="12"/>
        <end position="28"/>
    </location>
</feature>
<keyword evidence="1" id="KW-0472">Membrane</keyword>
<evidence type="ECO:0000313" key="4">
    <source>
        <dbReference type="Proteomes" id="UP000277579"/>
    </source>
</evidence>
<dbReference type="InterPro" id="IPR010559">
    <property type="entry name" value="Sig_transdc_His_kin_internal"/>
</dbReference>
<evidence type="ECO:0000256" key="1">
    <source>
        <dbReference type="SAM" id="Phobius"/>
    </source>
</evidence>
<dbReference type="GO" id="GO:0000155">
    <property type="term" value="F:phosphorelay sensor kinase activity"/>
    <property type="evidence" value="ECO:0007669"/>
    <property type="project" value="InterPro"/>
</dbReference>
<dbReference type="Proteomes" id="UP000277579">
    <property type="component" value="Unassembled WGS sequence"/>
</dbReference>
<keyword evidence="1" id="KW-0812">Transmembrane</keyword>
<feature type="transmembrane region" description="Helical" evidence="1">
    <location>
        <begin position="48"/>
        <end position="76"/>
    </location>
</feature>
<dbReference type="EMBL" id="RBLC01000002">
    <property type="protein sequence ID" value="RKS23325.1"/>
    <property type="molecule type" value="Genomic_DNA"/>
</dbReference>
<protein>
    <submittedName>
        <fullName evidence="3">Histidine kinase</fullName>
    </submittedName>
</protein>
<accession>A0A495MDI3</accession>
<keyword evidence="4" id="KW-1185">Reference proteome</keyword>
<sequence>MKLIKSSKYNLLNFLGWQLYIFSTLTINKISYRDFSFMNKFKPKELNLIYYTFLEGFICAMLGFVLSYIILVFLETKFNLSNLKKRDWWNLFLVFALAQTIYHIALWPLLDIPATYYFGSNNNGLMTLFMKLTNVPPFTVAFLVWLSIILAIKVYEYINEVKFTKIELESSLKESQLNSLKGQINPHFMFNSLNNIRGLILENPIKSREMITRLSEMLRYSLTKNDINTIALEEEIEMVENFIEISRIQLEDRLKFTSKIDPGLLKLEIPPMIIQMLVENAVKHGISKLKEGGEIVLDIKHENKTLVIIVANTGTLTIEKESTQLGIKNIEKRLQLIYGENANFKLQEIENQVVAEIKIPIF</sequence>
<proteinExistence type="predicted"/>
<keyword evidence="3" id="KW-0418">Kinase</keyword>
<dbReference type="InterPro" id="IPR050640">
    <property type="entry name" value="Bact_2-comp_sensor_kinase"/>
</dbReference>
<dbReference type="PANTHER" id="PTHR34220:SF7">
    <property type="entry name" value="SENSOR HISTIDINE KINASE YPDA"/>
    <property type="match status" value="1"/>
</dbReference>
<name>A0A495MDI3_9FLAO</name>
<dbReference type="AlphaFoldDB" id="A0A495MDI3"/>
<organism evidence="3 4">
    <name type="scientific">Flavobacterium endophyticum</name>
    <dbReference type="NCBI Taxonomy" id="1540163"/>
    <lineage>
        <taxon>Bacteria</taxon>
        <taxon>Pseudomonadati</taxon>
        <taxon>Bacteroidota</taxon>
        <taxon>Flavobacteriia</taxon>
        <taxon>Flavobacteriales</taxon>
        <taxon>Flavobacteriaceae</taxon>
        <taxon>Flavobacterium</taxon>
    </lineage>
</organism>
<dbReference type="Pfam" id="PF06580">
    <property type="entry name" value="His_kinase"/>
    <property type="match status" value="1"/>
</dbReference>
<dbReference type="OrthoDB" id="9809908at2"/>
<feature type="transmembrane region" description="Helical" evidence="1">
    <location>
        <begin position="135"/>
        <end position="155"/>
    </location>
</feature>
<dbReference type="GO" id="GO:0016020">
    <property type="term" value="C:membrane"/>
    <property type="evidence" value="ECO:0007669"/>
    <property type="project" value="InterPro"/>
</dbReference>
<evidence type="ECO:0000259" key="2">
    <source>
        <dbReference type="Pfam" id="PF06580"/>
    </source>
</evidence>
<evidence type="ECO:0000313" key="3">
    <source>
        <dbReference type="EMBL" id="RKS23325.1"/>
    </source>
</evidence>
<dbReference type="RefSeq" id="WP_121376532.1">
    <property type="nucleotide sequence ID" value="NZ_RBLC01000002.1"/>
</dbReference>
<dbReference type="InterPro" id="IPR036890">
    <property type="entry name" value="HATPase_C_sf"/>
</dbReference>
<gene>
    <name evidence="3" type="ORF">CLV94_2232</name>
</gene>
<dbReference type="Gene3D" id="3.30.565.10">
    <property type="entry name" value="Histidine kinase-like ATPase, C-terminal domain"/>
    <property type="match status" value="1"/>
</dbReference>
<keyword evidence="1" id="KW-1133">Transmembrane helix</keyword>
<dbReference type="PANTHER" id="PTHR34220">
    <property type="entry name" value="SENSOR HISTIDINE KINASE YPDA"/>
    <property type="match status" value="1"/>
</dbReference>
<dbReference type="SUPFAM" id="SSF55874">
    <property type="entry name" value="ATPase domain of HSP90 chaperone/DNA topoisomerase II/histidine kinase"/>
    <property type="match status" value="1"/>
</dbReference>
<feature type="domain" description="Signal transduction histidine kinase internal region" evidence="2">
    <location>
        <begin position="176"/>
        <end position="254"/>
    </location>
</feature>
<reference evidence="3 4" key="1">
    <citation type="submission" date="2018-10" db="EMBL/GenBank/DDBJ databases">
        <title>Genomic Encyclopedia of Archaeal and Bacterial Type Strains, Phase II (KMG-II): from individual species to whole genera.</title>
        <authorList>
            <person name="Goeker M."/>
        </authorList>
    </citation>
    <scope>NUCLEOTIDE SEQUENCE [LARGE SCALE GENOMIC DNA]</scope>
    <source>
        <strain evidence="3 4">DSM 29537</strain>
    </source>
</reference>
<comment type="caution">
    <text evidence="3">The sequence shown here is derived from an EMBL/GenBank/DDBJ whole genome shotgun (WGS) entry which is preliminary data.</text>
</comment>
<keyword evidence="3" id="KW-0808">Transferase</keyword>
<feature type="transmembrane region" description="Helical" evidence="1">
    <location>
        <begin position="88"/>
        <end position="110"/>
    </location>
</feature>